<feature type="transmembrane region" description="Helical" evidence="1">
    <location>
        <begin position="74"/>
        <end position="93"/>
    </location>
</feature>
<evidence type="ECO:0008006" key="4">
    <source>
        <dbReference type="Google" id="ProtNLM"/>
    </source>
</evidence>
<feature type="transmembrane region" description="Helical" evidence="1">
    <location>
        <begin position="51"/>
        <end position="68"/>
    </location>
</feature>
<dbReference type="RefSeq" id="WP_191162461.1">
    <property type="nucleotide sequence ID" value="NZ_JACWMX010000003.1"/>
</dbReference>
<organism evidence="2 3">
    <name type="scientific">Mucilaginibacter glaciei</name>
    <dbReference type="NCBI Taxonomy" id="2772109"/>
    <lineage>
        <taxon>Bacteria</taxon>
        <taxon>Pseudomonadati</taxon>
        <taxon>Bacteroidota</taxon>
        <taxon>Sphingobacteriia</taxon>
        <taxon>Sphingobacteriales</taxon>
        <taxon>Sphingobacteriaceae</taxon>
        <taxon>Mucilaginibacter</taxon>
    </lineage>
</organism>
<evidence type="ECO:0000313" key="3">
    <source>
        <dbReference type="Proteomes" id="UP000619078"/>
    </source>
</evidence>
<comment type="caution">
    <text evidence="2">The sequence shown here is derived from an EMBL/GenBank/DDBJ whole genome shotgun (WGS) entry which is preliminary data.</text>
</comment>
<reference evidence="2" key="1">
    <citation type="submission" date="2020-09" db="EMBL/GenBank/DDBJ databases">
        <title>Novel species of Mucilaginibacter isolated from a glacier on the Tibetan Plateau.</title>
        <authorList>
            <person name="Liu Q."/>
            <person name="Xin Y.-H."/>
        </authorList>
    </citation>
    <scope>NUCLEOTIDE SEQUENCE</scope>
    <source>
        <strain evidence="2">ZB1P21</strain>
    </source>
</reference>
<keyword evidence="1" id="KW-0812">Transmembrane</keyword>
<name>A0A926NWA3_9SPHI</name>
<protein>
    <recommendedName>
        <fullName evidence="4">Stationary phase survival protein SurE</fullName>
    </recommendedName>
</protein>
<gene>
    <name evidence="2" type="ORF">IDJ76_07730</name>
</gene>
<proteinExistence type="predicted"/>
<keyword evidence="1" id="KW-0472">Membrane</keyword>
<evidence type="ECO:0000256" key="1">
    <source>
        <dbReference type="SAM" id="Phobius"/>
    </source>
</evidence>
<dbReference type="EMBL" id="JACWMX010000003">
    <property type="protein sequence ID" value="MBD1392983.1"/>
    <property type="molecule type" value="Genomic_DNA"/>
</dbReference>
<keyword evidence="3" id="KW-1185">Reference proteome</keyword>
<sequence>MNIDDVFLKNMFSKNSLPLGMLYGFIPSLLVWLLCNYILNNEAFVMDKPAAPYLIAICLNLLLLRYAAKKHLDEMSRGIMLITFVCMLLVFIFKMQAR</sequence>
<dbReference type="Proteomes" id="UP000619078">
    <property type="component" value="Unassembled WGS sequence"/>
</dbReference>
<evidence type="ECO:0000313" key="2">
    <source>
        <dbReference type="EMBL" id="MBD1392983.1"/>
    </source>
</evidence>
<keyword evidence="1" id="KW-1133">Transmembrane helix</keyword>
<feature type="transmembrane region" description="Helical" evidence="1">
    <location>
        <begin position="20"/>
        <end position="39"/>
    </location>
</feature>
<dbReference type="AlphaFoldDB" id="A0A926NWA3"/>
<accession>A0A926NWA3</accession>